<evidence type="ECO:0000313" key="4">
    <source>
        <dbReference type="Proteomes" id="UP000006548"/>
    </source>
</evidence>
<reference evidence="4" key="2">
    <citation type="journal article" date="2017" name="Plant J.">
        <title>Araport11: a complete reannotation of the Arabidopsis thaliana reference genome.</title>
        <authorList>
            <person name="Cheng C.Y."/>
            <person name="Krishnakumar V."/>
            <person name="Chan A.P."/>
            <person name="Thibaud-Nissen F."/>
            <person name="Schobel S."/>
            <person name="Town C.D."/>
        </authorList>
    </citation>
    <scope>GENOME REANNOTATION</scope>
    <source>
        <strain evidence="4">cv. Columbia</strain>
    </source>
</reference>
<evidence type="ECO:0000313" key="2">
    <source>
        <dbReference type="Araport" id="AT1G74530"/>
    </source>
</evidence>
<dbReference type="PANTHER" id="PTHR37204:SF1">
    <property type="entry name" value="TRANSMEMBRANE PROTEIN"/>
    <property type="match status" value="1"/>
</dbReference>
<keyword evidence="5 6" id="KW-1267">Proteomics identification</keyword>
<keyword evidence="1 3" id="KW-0812">Transmembrane</keyword>
<gene>
    <name evidence="2 3" type="ordered locus">At1g74530</name>
    <name evidence="3" type="ORF">F1M20.21</name>
    <name evidence="3" type="ORF">F1M20_21</name>
</gene>
<dbReference type="PANTHER" id="PTHR37204">
    <property type="entry name" value="TRANSMEMBRANE PROTEIN"/>
    <property type="match status" value="1"/>
</dbReference>
<accession>F4HVP6</accession>
<dbReference type="PhylomeDB" id="F4HVP6"/>
<evidence type="ECO:0007829" key="6">
    <source>
        <dbReference type="ProteomicsDB" id="F4HVP6"/>
    </source>
</evidence>
<dbReference type="Araport" id="AT1G74530"/>
<keyword evidence="4" id="KW-1185">Reference proteome</keyword>
<proteinExistence type="evidence at protein level"/>
<evidence type="ECO:0000256" key="1">
    <source>
        <dbReference type="SAM" id="Phobius"/>
    </source>
</evidence>
<feature type="transmembrane region" description="Helical" evidence="1">
    <location>
        <begin position="27"/>
        <end position="46"/>
    </location>
</feature>
<sequence>MSSRNKTKGEMATSTTSAIRAPNWRTAVLFWTISLTIFYSLFQMGIRNSPSTSSPSSDSFVSYAEQSTRLYNKMEQDLQENGPVFLKQGETSQSLSLSDLFTLKDGKIAPVLKVANPPVRANVLHLSTEYSVPVLEVVKNVFSPYFENSKPAAITIYDSKMYHFSMFHASNHIFSVPATEVEVEAEAAAVKAVAKELCPLEIILDRVLLTSTGVLLGCWKVNSGDDPITIRLKLRSVLPRAPEKQLYDAAILHTSLARLLGPPISPTEASWF</sequence>
<organism evidence="3 4">
    <name type="scientific">Arabidopsis thaliana</name>
    <name type="common">Mouse-ear cress</name>
    <dbReference type="NCBI Taxonomy" id="3702"/>
    <lineage>
        <taxon>Eukaryota</taxon>
        <taxon>Viridiplantae</taxon>
        <taxon>Streptophyta</taxon>
        <taxon>Embryophyta</taxon>
        <taxon>Tracheophyta</taxon>
        <taxon>Spermatophyta</taxon>
        <taxon>Magnoliopsida</taxon>
        <taxon>eudicotyledons</taxon>
        <taxon>Gunneridae</taxon>
        <taxon>Pentapetalae</taxon>
        <taxon>rosids</taxon>
        <taxon>malvids</taxon>
        <taxon>Brassicales</taxon>
        <taxon>Brassicaceae</taxon>
        <taxon>Camelineae</taxon>
        <taxon>Arabidopsis</taxon>
    </lineage>
</organism>
<dbReference type="AlphaFoldDB" id="F4HVP6"/>
<keyword evidence="1" id="KW-1133">Transmembrane helix</keyword>
<dbReference type="ExpressionAtlas" id="F4HVP6">
    <property type="expression patterns" value="baseline and differential"/>
</dbReference>
<name>F4HVP6_ARATH</name>
<dbReference type="ProteomicsDB" id="205959"/>
<dbReference type="GeneID" id="843794"/>
<dbReference type="TAIR" id="AT1G74530"/>
<evidence type="ECO:0007829" key="5">
    <source>
        <dbReference type="PeptideAtlas" id="F4HVP6"/>
    </source>
</evidence>
<evidence type="ECO:0000313" key="3">
    <source>
        <dbReference type="EMBL" id="AEE35605.2"/>
    </source>
</evidence>
<keyword evidence="1" id="KW-0472">Membrane</keyword>
<reference evidence="3 4" key="1">
    <citation type="journal article" date="2000" name="Nature">
        <title>Sequence and analysis of chromosome 1 of the plant Arabidopsis thaliana.</title>
        <authorList>
            <person name="Theologis A."/>
            <person name="Ecker J.R."/>
            <person name="Palm C.J."/>
            <person name="Federspiel N.A."/>
            <person name="Kaul S."/>
            <person name="White O."/>
            <person name="Alonso J."/>
            <person name="Altafi H."/>
            <person name="Araujo R."/>
            <person name="Bowman C.L."/>
            <person name="Brooks S.Y."/>
            <person name="Buehler E."/>
            <person name="Chan A."/>
            <person name="Chao Q."/>
            <person name="Chen H."/>
            <person name="Cheuk R.F."/>
            <person name="Chin C.W."/>
            <person name="Chung M.K."/>
            <person name="Conn L."/>
            <person name="Conway A.B."/>
            <person name="Conway A.R."/>
            <person name="Creasy T.H."/>
            <person name="Dewar K."/>
            <person name="Dunn P."/>
            <person name="Etgu P."/>
            <person name="Feldblyum T.V."/>
            <person name="Feng J."/>
            <person name="Fong B."/>
            <person name="Fujii C.Y."/>
            <person name="Gill J.E."/>
            <person name="Goldsmith A.D."/>
            <person name="Haas B."/>
            <person name="Hansen N.F."/>
            <person name="Hughes B."/>
            <person name="Huizar L."/>
            <person name="Hunter J.L."/>
            <person name="Jenkins J."/>
            <person name="Johnson-Hopson C."/>
            <person name="Khan S."/>
            <person name="Khaykin E."/>
            <person name="Kim C.J."/>
            <person name="Koo H.L."/>
            <person name="Kremenetskaia I."/>
            <person name="Kurtz D.B."/>
            <person name="Kwan A."/>
            <person name="Lam B."/>
            <person name="Langin-Hooper S."/>
            <person name="Lee A."/>
            <person name="Lee J.M."/>
            <person name="Lenz C.A."/>
            <person name="Li J.H."/>
            <person name="Li Y."/>
            <person name="Lin X."/>
            <person name="Liu S.X."/>
            <person name="Liu Z.A."/>
            <person name="Luros J.S."/>
            <person name="Maiti R."/>
            <person name="Marziali A."/>
            <person name="Militscher J."/>
            <person name="Miranda M."/>
            <person name="Nguyen M."/>
            <person name="Nierman W.C."/>
            <person name="Osborne B.I."/>
            <person name="Pai G."/>
            <person name="Peterson J."/>
            <person name="Pham P.K."/>
            <person name="Rizzo M."/>
            <person name="Rooney T."/>
            <person name="Rowley D."/>
            <person name="Sakano H."/>
            <person name="Salzberg S.L."/>
            <person name="Schwartz J.R."/>
            <person name="Shinn P."/>
            <person name="Southwick A.M."/>
            <person name="Sun H."/>
            <person name="Tallon L.J."/>
            <person name="Tambunga G."/>
            <person name="Toriumi M.J."/>
            <person name="Town C.D."/>
            <person name="Utterback T."/>
            <person name="Van Aken S."/>
            <person name="Vaysberg M."/>
            <person name="Vysotskaia V.S."/>
            <person name="Walker M."/>
            <person name="Wu D."/>
            <person name="Yu G."/>
            <person name="Fraser C.M."/>
            <person name="Venter J.C."/>
            <person name="Davis R.W."/>
        </authorList>
    </citation>
    <scope>NUCLEOTIDE SEQUENCE [LARGE SCALE GENOMIC DNA]</scope>
    <source>
        <strain evidence="4">cv. Columbia</strain>
    </source>
</reference>
<dbReference type="Proteomes" id="UP000006548">
    <property type="component" value="Chromosome 1"/>
</dbReference>
<dbReference type="EMBL" id="CP002684">
    <property type="protein sequence ID" value="AEE35605.2"/>
    <property type="molecule type" value="Genomic_DNA"/>
</dbReference>
<protein>
    <submittedName>
        <fullName evidence="3">Transmembrane protein</fullName>
    </submittedName>
</protein>